<dbReference type="InterPro" id="IPR011870">
    <property type="entry name" value="LysX_arch"/>
</dbReference>
<evidence type="ECO:0000256" key="3">
    <source>
        <dbReference type="ARBA" id="ARBA00022598"/>
    </source>
</evidence>
<dbReference type="RefSeq" id="WP_341468780.1">
    <property type="nucleotide sequence ID" value="NZ_CP128399.1"/>
</dbReference>
<keyword evidence="15" id="KW-1185">Reference proteome</keyword>
<dbReference type="InterPro" id="IPR016185">
    <property type="entry name" value="PreATP-grasp_dom_sf"/>
</dbReference>
<dbReference type="Gene3D" id="3.40.50.20">
    <property type="match status" value="1"/>
</dbReference>
<evidence type="ECO:0000256" key="1">
    <source>
        <dbReference type="ARBA" id="ARBA00001946"/>
    </source>
</evidence>
<dbReference type="Gene3D" id="3.30.1490.20">
    <property type="entry name" value="ATP-grasp fold, A domain"/>
    <property type="match status" value="1"/>
</dbReference>
<name>A0A8T7M241_9CHLR</name>
<dbReference type="FunFam" id="3.30.1490.20:FF:000025">
    <property type="entry name" value="Alpha-aminoadipate--LysW ligase LysX protein"/>
    <property type="match status" value="1"/>
</dbReference>
<proteinExistence type="inferred from homology"/>
<dbReference type="GO" id="GO:0018169">
    <property type="term" value="F:ribosomal S6-glutamic acid ligase activity"/>
    <property type="evidence" value="ECO:0007669"/>
    <property type="project" value="TreeGrafter"/>
</dbReference>
<evidence type="ECO:0000256" key="6">
    <source>
        <dbReference type="ARBA" id="ARBA00022741"/>
    </source>
</evidence>
<keyword evidence="7 10" id="KW-0067">ATP-binding</keyword>
<evidence type="ECO:0000313" key="15">
    <source>
        <dbReference type="Proteomes" id="UP001431572"/>
    </source>
</evidence>
<gene>
    <name evidence="12" type="primary">lysX</name>
    <name evidence="12" type="ORF">HXX08_03920</name>
    <name evidence="13" type="ORF">OZ401_000132</name>
</gene>
<keyword evidence="4" id="KW-0028">Amino-acid biosynthesis</keyword>
<comment type="cofactor">
    <cofactor evidence="1">
        <name>Mg(2+)</name>
        <dbReference type="ChEBI" id="CHEBI:18420"/>
    </cofactor>
</comment>
<dbReference type="GO" id="GO:0009432">
    <property type="term" value="P:SOS response"/>
    <property type="evidence" value="ECO:0007669"/>
    <property type="project" value="TreeGrafter"/>
</dbReference>
<sequence length="283" mass="31528">MKIGMLLSRVRVEEKLLFAEFEKRGIGFDRLYDPELVFDLEKKPFEYDVVVERCINHSRALYALKILNDWGIPTVNTYHVANVCGNKFLTTQALIHAGVASPVTKLAFTPESALQAIEELGYPVVIKPPVGSWGRLLAKLNDREAAEAVLEHKETLGHYEHSIFYVQEYIAKPERDIRAFVVGGETICAIYRRSPHWITNTARGGEATNCPITPELNDICVRAAKAVGGGVVAIDVVEDKNRGFLVIEVNYTMEFRNSIDTTGVNIPARVVDYVLEVGAGKHS</sequence>
<dbReference type="SUPFAM" id="SSF56059">
    <property type="entry name" value="Glutathione synthetase ATP-binding domain-like"/>
    <property type="match status" value="1"/>
</dbReference>
<evidence type="ECO:0000313" key="14">
    <source>
        <dbReference type="Proteomes" id="UP000521676"/>
    </source>
</evidence>
<accession>A0A8T7M241</accession>
<dbReference type="GO" id="GO:0009085">
    <property type="term" value="P:lysine biosynthetic process"/>
    <property type="evidence" value="ECO:0007669"/>
    <property type="project" value="InterPro"/>
</dbReference>
<evidence type="ECO:0000259" key="11">
    <source>
        <dbReference type="PROSITE" id="PS50975"/>
    </source>
</evidence>
<dbReference type="GO" id="GO:0046872">
    <property type="term" value="F:metal ion binding"/>
    <property type="evidence" value="ECO:0007669"/>
    <property type="project" value="UniProtKB-KW"/>
</dbReference>
<dbReference type="FunFam" id="3.30.470.20:FF:000058">
    <property type="entry name" value="Alpha-aminoadipate--LysW ligase LysX protein"/>
    <property type="match status" value="1"/>
</dbReference>
<feature type="domain" description="ATP-grasp" evidence="11">
    <location>
        <begin position="91"/>
        <end position="275"/>
    </location>
</feature>
<dbReference type="Proteomes" id="UP000521676">
    <property type="component" value="Unassembled WGS sequence"/>
</dbReference>
<evidence type="ECO:0000256" key="4">
    <source>
        <dbReference type="ARBA" id="ARBA00022605"/>
    </source>
</evidence>
<keyword evidence="8" id="KW-0460">Magnesium</keyword>
<comment type="pathway">
    <text evidence="9">Amino-acid biosynthesis.</text>
</comment>
<organism evidence="12 14">
    <name type="scientific">Candidatus Chlorohelix allophototropha</name>
    <dbReference type="NCBI Taxonomy" id="3003348"/>
    <lineage>
        <taxon>Bacteria</taxon>
        <taxon>Bacillati</taxon>
        <taxon>Chloroflexota</taxon>
        <taxon>Chloroflexia</taxon>
        <taxon>Candidatus Chloroheliales</taxon>
        <taxon>Candidatus Chloroheliaceae</taxon>
        <taxon>Candidatus Chlorohelix</taxon>
    </lineage>
</organism>
<evidence type="ECO:0000313" key="13">
    <source>
        <dbReference type="EMBL" id="WJW66887.1"/>
    </source>
</evidence>
<dbReference type="AlphaFoldDB" id="A0A8T7M241"/>
<dbReference type="InterPro" id="IPR013651">
    <property type="entry name" value="ATP-grasp_RimK-type"/>
</dbReference>
<dbReference type="PANTHER" id="PTHR21621">
    <property type="entry name" value="RIBOSOMAL PROTEIN S6 MODIFICATION PROTEIN"/>
    <property type="match status" value="1"/>
</dbReference>
<evidence type="ECO:0000256" key="9">
    <source>
        <dbReference type="ARBA" id="ARBA00029440"/>
    </source>
</evidence>
<dbReference type="PANTHER" id="PTHR21621:SF0">
    <property type="entry name" value="BETA-CITRYLGLUTAMATE SYNTHASE B-RELATED"/>
    <property type="match status" value="1"/>
</dbReference>
<reference evidence="13" key="2">
    <citation type="journal article" date="2024" name="Nature">
        <title>Anoxygenic phototroph of the Chloroflexota uses a type I reaction centre.</title>
        <authorList>
            <person name="Tsuji J.M."/>
            <person name="Shaw N.A."/>
            <person name="Nagashima S."/>
            <person name="Venkiteswaran J.J."/>
            <person name="Schiff S.L."/>
            <person name="Watanabe T."/>
            <person name="Fukui M."/>
            <person name="Hanada S."/>
            <person name="Tank M."/>
            <person name="Neufeld J.D."/>
        </authorList>
    </citation>
    <scope>NUCLEOTIDE SEQUENCE</scope>
    <source>
        <strain evidence="13">L227-S17</strain>
    </source>
</reference>
<keyword evidence="6 10" id="KW-0547">Nucleotide-binding</keyword>
<evidence type="ECO:0000256" key="10">
    <source>
        <dbReference type="PROSITE-ProRule" id="PRU00409"/>
    </source>
</evidence>
<dbReference type="GO" id="GO:0005524">
    <property type="term" value="F:ATP binding"/>
    <property type="evidence" value="ECO:0007669"/>
    <property type="project" value="UniProtKB-UniRule"/>
</dbReference>
<dbReference type="NCBIfam" id="TIGR00768">
    <property type="entry name" value="rimK_fam"/>
    <property type="match status" value="1"/>
</dbReference>
<keyword evidence="3" id="KW-0436">Ligase</keyword>
<dbReference type="SUPFAM" id="SSF52440">
    <property type="entry name" value="PreATP-grasp domain"/>
    <property type="match status" value="1"/>
</dbReference>
<evidence type="ECO:0000256" key="8">
    <source>
        <dbReference type="ARBA" id="ARBA00022842"/>
    </source>
</evidence>
<dbReference type="InterPro" id="IPR011761">
    <property type="entry name" value="ATP-grasp"/>
</dbReference>
<dbReference type="Pfam" id="PF22626">
    <property type="entry name" value="LysX_preATP_grasp"/>
    <property type="match status" value="1"/>
</dbReference>
<evidence type="ECO:0000256" key="2">
    <source>
        <dbReference type="ARBA" id="ARBA00006239"/>
    </source>
</evidence>
<dbReference type="EMBL" id="JACATZ010000001">
    <property type="protein sequence ID" value="NWJ45006.1"/>
    <property type="molecule type" value="Genomic_DNA"/>
</dbReference>
<dbReference type="InterPro" id="IPR013815">
    <property type="entry name" value="ATP_grasp_subdomain_1"/>
</dbReference>
<dbReference type="Pfam" id="PF08443">
    <property type="entry name" value="RimK"/>
    <property type="match status" value="1"/>
</dbReference>
<reference evidence="12 14" key="1">
    <citation type="submission" date="2020-06" db="EMBL/GenBank/DDBJ databases">
        <title>Anoxygenic phototrophic Chloroflexota member uses a Type I reaction center.</title>
        <authorList>
            <person name="Tsuji J.M."/>
            <person name="Shaw N.A."/>
            <person name="Nagashima S."/>
            <person name="Venkiteswaran J."/>
            <person name="Schiff S.L."/>
            <person name="Hanada S."/>
            <person name="Tank M."/>
            <person name="Neufeld J.D."/>
        </authorList>
    </citation>
    <scope>NUCLEOTIDE SEQUENCE [LARGE SCALE GENOMIC DNA]</scope>
    <source>
        <strain evidence="12">L227-S17</strain>
    </source>
</reference>
<dbReference type="EMBL" id="CP128399">
    <property type="protein sequence ID" value="WJW66887.1"/>
    <property type="molecule type" value="Genomic_DNA"/>
</dbReference>
<dbReference type="PROSITE" id="PS50975">
    <property type="entry name" value="ATP_GRASP"/>
    <property type="match status" value="1"/>
</dbReference>
<protein>
    <submittedName>
        <fullName evidence="12">Lysine biosynthesis protein LysX</fullName>
    </submittedName>
</protein>
<dbReference type="NCBIfam" id="TIGR02144">
    <property type="entry name" value="LysX_arch"/>
    <property type="match status" value="1"/>
</dbReference>
<dbReference type="InterPro" id="IPR054562">
    <property type="entry name" value="LysX/ArgX_preATP_grasp"/>
</dbReference>
<keyword evidence="5" id="KW-0479">Metal-binding</keyword>
<dbReference type="InterPro" id="IPR004666">
    <property type="entry name" value="Rp_bS6_RimK/Lys_biosynth_LsyX"/>
</dbReference>
<comment type="similarity">
    <text evidence="2">Belongs to the RimK family. LysX subfamily.</text>
</comment>
<dbReference type="GO" id="GO:0005737">
    <property type="term" value="C:cytoplasm"/>
    <property type="evidence" value="ECO:0007669"/>
    <property type="project" value="TreeGrafter"/>
</dbReference>
<dbReference type="Gene3D" id="3.30.470.20">
    <property type="entry name" value="ATP-grasp fold, B domain"/>
    <property type="match status" value="1"/>
</dbReference>
<evidence type="ECO:0000313" key="12">
    <source>
        <dbReference type="EMBL" id="NWJ45006.1"/>
    </source>
</evidence>
<dbReference type="Proteomes" id="UP001431572">
    <property type="component" value="Chromosome 1"/>
</dbReference>
<evidence type="ECO:0000256" key="7">
    <source>
        <dbReference type="ARBA" id="ARBA00022840"/>
    </source>
</evidence>
<evidence type="ECO:0000256" key="5">
    <source>
        <dbReference type="ARBA" id="ARBA00022723"/>
    </source>
</evidence>